<dbReference type="EMBL" id="JADIKJ010000026">
    <property type="protein sequence ID" value="MFK2902162.1"/>
    <property type="molecule type" value="Genomic_DNA"/>
</dbReference>
<evidence type="ECO:0000313" key="1">
    <source>
        <dbReference type="EMBL" id="MFK2902162.1"/>
    </source>
</evidence>
<accession>A0ABW8JM12</accession>
<proteinExistence type="predicted"/>
<sequence>MAGADRDTVRALEDIAVQRLIGALRADQRVALKALLGLRSAVGDGGEVDVVTGTHCQRVTGVQVARLTVHVVTRRQHGTAAGRERGDRVLGGRLAVHPRALALGAAGCVEVEVVPGDELRIATGGEGAGGGGEIVAGGQAQVLTRAERGVIE</sequence>
<evidence type="ECO:0000313" key="2">
    <source>
        <dbReference type="Proteomes" id="UP001620461"/>
    </source>
</evidence>
<organism evidence="1 2">
    <name type="scientific">Dyella jejuensis</name>
    <dbReference type="NCBI Taxonomy" id="1432009"/>
    <lineage>
        <taxon>Bacteria</taxon>
        <taxon>Pseudomonadati</taxon>
        <taxon>Pseudomonadota</taxon>
        <taxon>Gammaproteobacteria</taxon>
        <taxon>Lysobacterales</taxon>
        <taxon>Rhodanobacteraceae</taxon>
        <taxon>Dyella</taxon>
    </lineage>
</organism>
<gene>
    <name evidence="1" type="ORF">ISP15_17645</name>
</gene>
<protein>
    <submittedName>
        <fullName evidence="1">Uncharacterized protein</fullName>
    </submittedName>
</protein>
<comment type="caution">
    <text evidence="1">The sequence shown here is derived from an EMBL/GenBank/DDBJ whole genome shotgun (WGS) entry which is preliminary data.</text>
</comment>
<reference evidence="1 2" key="1">
    <citation type="submission" date="2020-10" db="EMBL/GenBank/DDBJ databases">
        <title>Phylogeny of dyella-like bacteria.</title>
        <authorList>
            <person name="Fu J."/>
        </authorList>
    </citation>
    <scope>NUCLEOTIDE SEQUENCE [LARGE SCALE GENOMIC DNA]</scope>
    <source>
        <strain evidence="1 2">JP1</strain>
    </source>
</reference>
<feature type="non-terminal residue" evidence="1">
    <location>
        <position position="152"/>
    </location>
</feature>
<dbReference type="Proteomes" id="UP001620461">
    <property type="component" value="Unassembled WGS sequence"/>
</dbReference>
<keyword evidence="2" id="KW-1185">Reference proteome</keyword>
<name>A0ABW8JM12_9GAMM</name>